<keyword evidence="4" id="KW-0460">Magnesium</keyword>
<dbReference type="PANTHER" id="PTHR47917">
    <property type="match status" value="1"/>
</dbReference>
<gene>
    <name evidence="9" type="primary">cofE</name>
    <name evidence="9" type="ORF">AADG42_06205</name>
</gene>
<organism evidence="9 10">
    <name type="scientific">Ammonicoccus fulvus</name>
    <dbReference type="NCBI Taxonomy" id="3138240"/>
    <lineage>
        <taxon>Bacteria</taxon>
        <taxon>Bacillati</taxon>
        <taxon>Actinomycetota</taxon>
        <taxon>Actinomycetes</taxon>
        <taxon>Propionibacteriales</taxon>
        <taxon>Propionibacteriaceae</taxon>
        <taxon>Ammonicoccus</taxon>
    </lineage>
</organism>
<protein>
    <submittedName>
        <fullName evidence="9">Coenzyme F420-0:L-glutamate ligase</fullName>
        <ecNumber evidence="9">6.3.2.31</ecNumber>
    </submittedName>
</protein>
<keyword evidence="10" id="KW-1185">Reference proteome</keyword>
<evidence type="ECO:0000256" key="2">
    <source>
        <dbReference type="ARBA" id="ARBA00022723"/>
    </source>
</evidence>
<evidence type="ECO:0000256" key="1">
    <source>
        <dbReference type="ARBA" id="ARBA00022598"/>
    </source>
</evidence>
<proteinExistence type="predicted"/>
<dbReference type="PANTHER" id="PTHR47917:SF1">
    <property type="entry name" value="COENZYME F420:L-GLUTAMATE LIGASE"/>
    <property type="match status" value="1"/>
</dbReference>
<dbReference type="InterPro" id="IPR002847">
    <property type="entry name" value="F420-0_gamma-glut_ligase-dom"/>
</dbReference>
<evidence type="ECO:0000313" key="10">
    <source>
        <dbReference type="Proteomes" id="UP001442841"/>
    </source>
</evidence>
<evidence type="ECO:0000256" key="3">
    <source>
        <dbReference type="ARBA" id="ARBA00022741"/>
    </source>
</evidence>
<evidence type="ECO:0000256" key="5">
    <source>
        <dbReference type="ARBA" id="ARBA00022958"/>
    </source>
</evidence>
<reference evidence="9 10" key="1">
    <citation type="submission" date="2024-04" db="EMBL/GenBank/DDBJ databases">
        <title>Isolation of an actinomycete strain from pig manure.</title>
        <authorList>
            <person name="Gong T."/>
            <person name="Yu Z."/>
            <person name="An M."/>
            <person name="Wei C."/>
            <person name="Yang W."/>
            <person name="Liu L."/>
        </authorList>
    </citation>
    <scope>NUCLEOTIDE SEQUENCE [LARGE SCALE GENOMIC DNA]</scope>
    <source>
        <strain evidence="9 10">ZF39</strain>
    </source>
</reference>
<evidence type="ECO:0000313" key="9">
    <source>
        <dbReference type="EMBL" id="XAN06912.1"/>
    </source>
</evidence>
<keyword evidence="6" id="KW-0342">GTP-binding</keyword>
<evidence type="ECO:0000256" key="6">
    <source>
        <dbReference type="ARBA" id="ARBA00023134"/>
    </source>
</evidence>
<dbReference type="Pfam" id="PF01996">
    <property type="entry name" value="F420_ligase"/>
    <property type="match status" value="2"/>
</dbReference>
<dbReference type="EC" id="6.3.2.31" evidence="9"/>
<dbReference type="EMBL" id="CP154795">
    <property type="protein sequence ID" value="XAN06912.1"/>
    <property type="molecule type" value="Genomic_DNA"/>
</dbReference>
<keyword evidence="5" id="KW-0630">Potassium</keyword>
<keyword evidence="2" id="KW-0479">Metal-binding</keyword>
<dbReference type="GO" id="GO:0052618">
    <property type="term" value="F:coenzyme F420-0:L-glutamate ligase activity"/>
    <property type="evidence" value="ECO:0007669"/>
    <property type="project" value="UniProtKB-EC"/>
</dbReference>
<feature type="domain" description="Coenzyme F420:L-glutamate ligase-like" evidence="8">
    <location>
        <begin position="70"/>
        <end position="209"/>
    </location>
</feature>
<dbReference type="SUPFAM" id="SSF144010">
    <property type="entry name" value="CofE-like"/>
    <property type="match status" value="1"/>
</dbReference>
<accession>A0ABZ3FNB4</accession>
<name>A0ABZ3FNB4_9ACTN</name>
<dbReference type="Proteomes" id="UP001442841">
    <property type="component" value="Chromosome"/>
</dbReference>
<feature type="domain" description="Coenzyme F420:L-glutamate ligase-like" evidence="8">
    <location>
        <begin position="13"/>
        <end position="67"/>
    </location>
</feature>
<evidence type="ECO:0000256" key="7">
    <source>
        <dbReference type="ARBA" id="ARBA00023211"/>
    </source>
</evidence>
<keyword evidence="7" id="KW-0464">Manganese</keyword>
<evidence type="ECO:0000259" key="8">
    <source>
        <dbReference type="Pfam" id="PF01996"/>
    </source>
</evidence>
<dbReference type="Gene3D" id="3.30.1330.100">
    <property type="entry name" value="CofE-like"/>
    <property type="match status" value="2"/>
</dbReference>
<dbReference type="RefSeq" id="WP_425308353.1">
    <property type="nucleotide sequence ID" value="NZ_CP154795.1"/>
</dbReference>
<dbReference type="InterPro" id="IPR008225">
    <property type="entry name" value="F420-0_g-glutamyl_ligase"/>
</dbReference>
<dbReference type="NCBIfam" id="TIGR01916">
    <property type="entry name" value="F420_cofE"/>
    <property type="match status" value="1"/>
</dbReference>
<evidence type="ECO:0000256" key="4">
    <source>
        <dbReference type="ARBA" id="ARBA00022842"/>
    </source>
</evidence>
<keyword evidence="3" id="KW-0547">Nucleotide-binding</keyword>
<sequence length="295" mass="30795">MSDTIEIFAPRGIPGVTPGADLPALILAAVDAHHAGPLRDGDILVVTSKVVSKAEGRVIDVDDRQAARATESRRIVARRGDTVIVEHRLGLVHAAAGIDTSNVEPGSALLLPVDPDASARGIRRRLADATGLRLGVLISDTAGRAWRTGQTDLTIGLAGVVAIDSHIGRTDPFGNDLRVTEIAVADELAAAADLAKTKLGGRPVAVVRGLAHLVTDDDGASAPLLREESKDFFRLGRREAVLDAILKATGQSERYADVVGLDGDALVAAITADAAEADHDWIRRLLNAVAPSKSA</sequence>
<keyword evidence="1 9" id="KW-0436">Ligase</keyword>